<proteinExistence type="inferred from homology"/>
<protein>
    <submittedName>
        <fullName evidence="10">Membrane protein DedA with SNARE-associated domain</fullName>
    </submittedName>
</protein>
<name>A0A2T1A428_9ACTN</name>
<dbReference type="InterPro" id="IPR051311">
    <property type="entry name" value="DedA_domain"/>
</dbReference>
<evidence type="ECO:0000256" key="7">
    <source>
        <dbReference type="SAM" id="MobiDB-lite"/>
    </source>
</evidence>
<dbReference type="RefSeq" id="WP_106348036.1">
    <property type="nucleotide sequence ID" value="NZ_PVUE01000003.1"/>
</dbReference>
<dbReference type="Pfam" id="PF09335">
    <property type="entry name" value="VTT_dom"/>
    <property type="match status" value="1"/>
</dbReference>
<keyword evidence="6 8" id="KW-0472">Membrane</keyword>
<feature type="region of interest" description="Disordered" evidence="7">
    <location>
        <begin position="1"/>
        <end position="36"/>
    </location>
</feature>
<feature type="transmembrane region" description="Helical" evidence="8">
    <location>
        <begin position="193"/>
        <end position="214"/>
    </location>
</feature>
<accession>A0A2T1A428</accession>
<dbReference type="Proteomes" id="UP000237752">
    <property type="component" value="Unassembled WGS sequence"/>
</dbReference>
<evidence type="ECO:0000256" key="6">
    <source>
        <dbReference type="ARBA" id="ARBA00023136"/>
    </source>
</evidence>
<dbReference type="PANTHER" id="PTHR42709">
    <property type="entry name" value="ALKALINE PHOSPHATASE LIKE PROTEIN"/>
    <property type="match status" value="1"/>
</dbReference>
<dbReference type="EMBL" id="PVUE01000003">
    <property type="protein sequence ID" value="PRZ43058.1"/>
    <property type="molecule type" value="Genomic_DNA"/>
</dbReference>
<keyword evidence="5 8" id="KW-1133">Transmembrane helix</keyword>
<dbReference type="GO" id="GO:0005886">
    <property type="term" value="C:plasma membrane"/>
    <property type="evidence" value="ECO:0007669"/>
    <property type="project" value="UniProtKB-SubCell"/>
</dbReference>
<keyword evidence="11" id="KW-1185">Reference proteome</keyword>
<evidence type="ECO:0000259" key="9">
    <source>
        <dbReference type="Pfam" id="PF09335"/>
    </source>
</evidence>
<comment type="caution">
    <text evidence="10">The sequence shown here is derived from an EMBL/GenBank/DDBJ whole genome shotgun (WGS) entry which is preliminary data.</text>
</comment>
<organism evidence="10 11">
    <name type="scientific">Antricoccus suffuscus</name>
    <dbReference type="NCBI Taxonomy" id="1629062"/>
    <lineage>
        <taxon>Bacteria</taxon>
        <taxon>Bacillati</taxon>
        <taxon>Actinomycetota</taxon>
        <taxon>Actinomycetes</taxon>
        <taxon>Geodermatophilales</taxon>
        <taxon>Antricoccaceae</taxon>
        <taxon>Antricoccus</taxon>
    </lineage>
</organism>
<feature type="domain" description="VTT" evidence="9">
    <location>
        <begin position="107"/>
        <end position="214"/>
    </location>
</feature>
<reference evidence="10 11" key="1">
    <citation type="submission" date="2018-03" db="EMBL/GenBank/DDBJ databases">
        <title>Genomic Encyclopedia of Archaeal and Bacterial Type Strains, Phase II (KMG-II): from individual species to whole genera.</title>
        <authorList>
            <person name="Goeker M."/>
        </authorList>
    </citation>
    <scope>NUCLEOTIDE SEQUENCE [LARGE SCALE GENOMIC DNA]</scope>
    <source>
        <strain evidence="10 11">DSM 100065</strain>
    </source>
</reference>
<feature type="transmembrane region" description="Helical" evidence="8">
    <location>
        <begin position="80"/>
        <end position="99"/>
    </location>
</feature>
<evidence type="ECO:0000256" key="1">
    <source>
        <dbReference type="ARBA" id="ARBA00004651"/>
    </source>
</evidence>
<evidence type="ECO:0000313" key="10">
    <source>
        <dbReference type="EMBL" id="PRZ43058.1"/>
    </source>
</evidence>
<feature type="compositionally biased region" description="Acidic residues" evidence="7">
    <location>
        <begin position="1"/>
        <end position="29"/>
    </location>
</feature>
<evidence type="ECO:0000256" key="3">
    <source>
        <dbReference type="ARBA" id="ARBA00022475"/>
    </source>
</evidence>
<sequence length="258" mass="28588">MPEQSDVDPSADEVVDTDSDVDPAADEAVADARPAAVSPWPWEGKATKADKWCWGAIMAISLYSLATLPLKPLILSLNTYALAAFSGSNIAMIDIGARARIGSEPFWWLGLLAAALTSIKFDWIFWWAGKLWGLRIIAMFTGPSRWAQRMARVAERAAKRFGGVAIFLSWFIPFIPNVIVYAFVGLTGMRLRIFLLIDFIGALLYRSIFLYLGYRIGEPAKHVVDKIADYSWYLAIALIVLVVFKSVTGARKNSAAHR</sequence>
<feature type="transmembrane region" description="Helical" evidence="8">
    <location>
        <begin position="164"/>
        <end position="186"/>
    </location>
</feature>
<evidence type="ECO:0000256" key="4">
    <source>
        <dbReference type="ARBA" id="ARBA00022692"/>
    </source>
</evidence>
<evidence type="ECO:0000256" key="2">
    <source>
        <dbReference type="ARBA" id="ARBA00010792"/>
    </source>
</evidence>
<dbReference type="AlphaFoldDB" id="A0A2T1A428"/>
<feature type="transmembrane region" description="Helical" evidence="8">
    <location>
        <begin position="106"/>
        <end position="126"/>
    </location>
</feature>
<keyword evidence="4 8" id="KW-0812">Transmembrane</keyword>
<comment type="subcellular location">
    <subcellularLocation>
        <location evidence="1">Cell membrane</location>
        <topology evidence="1">Multi-pass membrane protein</topology>
    </subcellularLocation>
</comment>
<gene>
    <name evidence="10" type="ORF">CLV47_103114</name>
</gene>
<comment type="similarity">
    <text evidence="2">Belongs to the DedA family.</text>
</comment>
<evidence type="ECO:0000313" key="11">
    <source>
        <dbReference type="Proteomes" id="UP000237752"/>
    </source>
</evidence>
<dbReference type="PANTHER" id="PTHR42709:SF6">
    <property type="entry name" value="UNDECAPRENYL PHOSPHATE TRANSPORTER A"/>
    <property type="match status" value="1"/>
</dbReference>
<dbReference type="OrthoDB" id="3727474at2"/>
<feature type="transmembrane region" description="Helical" evidence="8">
    <location>
        <begin position="230"/>
        <end position="248"/>
    </location>
</feature>
<keyword evidence="3" id="KW-1003">Cell membrane</keyword>
<evidence type="ECO:0000256" key="8">
    <source>
        <dbReference type="SAM" id="Phobius"/>
    </source>
</evidence>
<evidence type="ECO:0000256" key="5">
    <source>
        <dbReference type="ARBA" id="ARBA00022989"/>
    </source>
</evidence>
<dbReference type="InterPro" id="IPR032816">
    <property type="entry name" value="VTT_dom"/>
</dbReference>